<dbReference type="Proteomes" id="UP001589865">
    <property type="component" value="Unassembled WGS sequence"/>
</dbReference>
<protein>
    <submittedName>
        <fullName evidence="1">DUF2889 domain-containing protein</fullName>
    </submittedName>
</protein>
<dbReference type="EMBL" id="JBHLUN010000007">
    <property type="protein sequence ID" value="MFC0408802.1"/>
    <property type="molecule type" value="Genomic_DNA"/>
</dbReference>
<keyword evidence="2" id="KW-1185">Reference proteome</keyword>
<evidence type="ECO:0000313" key="1">
    <source>
        <dbReference type="EMBL" id="MFC0408802.1"/>
    </source>
</evidence>
<reference evidence="1 2" key="1">
    <citation type="submission" date="2024-09" db="EMBL/GenBank/DDBJ databases">
        <authorList>
            <person name="Sun Q."/>
            <person name="Mori K."/>
        </authorList>
    </citation>
    <scope>NUCLEOTIDE SEQUENCE [LARGE SCALE GENOMIC DNA]</scope>
    <source>
        <strain evidence="1 2">TBRC 5777</strain>
    </source>
</reference>
<dbReference type="Pfam" id="PF11136">
    <property type="entry name" value="DUF2889"/>
    <property type="match status" value="1"/>
</dbReference>
<accession>A0ABV6JSV5</accession>
<comment type="caution">
    <text evidence="1">The sequence shown here is derived from an EMBL/GenBank/DDBJ whole genome shotgun (WGS) entry which is preliminary data.</text>
</comment>
<name>A0ABV6JSV5_9PROT</name>
<dbReference type="InterPro" id="IPR021312">
    <property type="entry name" value="DUF2889"/>
</dbReference>
<evidence type="ECO:0000313" key="2">
    <source>
        <dbReference type="Proteomes" id="UP001589865"/>
    </source>
</evidence>
<sequence length="198" mass="21784">MPLSSPTEREPLHRRSIDLRGYRRADGLFDVEAHLTDTKALPFNTHDRGTIPPGEPLHDMWLRLTVDRDLLITACEASTDASPYRMCPEVTPNYARLAGVRIGAGFRRAVAERLGGAEGCTHLRELLAQMATVAFQTLAGERRAAAAEDPEARARQRRSMLNSCYAYAPDSPVSLRRWPELAEAAAQGAAEGSSSREN</sequence>
<gene>
    <name evidence="1" type="ORF">ACFFGY_11110</name>
</gene>
<proteinExistence type="predicted"/>
<dbReference type="RefSeq" id="WP_377044553.1">
    <property type="nucleotide sequence ID" value="NZ_JBHLUN010000007.1"/>
</dbReference>
<organism evidence="1 2">
    <name type="scientific">Roseomonas elaeocarpi</name>
    <dbReference type="NCBI Taxonomy" id="907779"/>
    <lineage>
        <taxon>Bacteria</taxon>
        <taxon>Pseudomonadati</taxon>
        <taxon>Pseudomonadota</taxon>
        <taxon>Alphaproteobacteria</taxon>
        <taxon>Acetobacterales</taxon>
        <taxon>Roseomonadaceae</taxon>
        <taxon>Roseomonas</taxon>
    </lineage>
</organism>